<accession>A0A2M6XUX4</accession>
<dbReference type="InterPro" id="IPR007060">
    <property type="entry name" value="FtsL/DivIC"/>
</dbReference>
<proteinExistence type="predicted"/>
<organism evidence="2 3">
    <name type="scientific">bacterium (Candidatus Gribaldobacteria) CG08_land_8_20_14_0_20_39_15</name>
    <dbReference type="NCBI Taxonomy" id="2014273"/>
    <lineage>
        <taxon>Bacteria</taxon>
        <taxon>Candidatus Gribaldobacteria</taxon>
    </lineage>
</organism>
<sequence>MRKSLRFKSKKKSRVLRTSRRNLWGWRFLMIFALLIFIVGLVIGNIELIQRRKKLKGNLSDLKNQFEDINNGLKNEQMDNFIDNSPAYLERVAREELNLRKPEENVVAFPLKIEEEVDKTEGLLQKIKDKPK</sequence>
<evidence type="ECO:0000313" key="3">
    <source>
        <dbReference type="Proteomes" id="UP000229784"/>
    </source>
</evidence>
<name>A0A2M6XUX4_9BACT</name>
<comment type="caution">
    <text evidence="2">The sequence shown here is derived from an EMBL/GenBank/DDBJ whole genome shotgun (WGS) entry which is preliminary data.</text>
</comment>
<gene>
    <name evidence="2" type="ORF">COT20_00965</name>
</gene>
<keyword evidence="1" id="KW-0175">Coiled coil</keyword>
<evidence type="ECO:0000256" key="1">
    <source>
        <dbReference type="SAM" id="Coils"/>
    </source>
</evidence>
<dbReference type="EMBL" id="PEXQ01000023">
    <property type="protein sequence ID" value="PIU16022.1"/>
    <property type="molecule type" value="Genomic_DNA"/>
</dbReference>
<dbReference type="AlphaFoldDB" id="A0A2M6XUX4"/>
<dbReference type="Proteomes" id="UP000229784">
    <property type="component" value="Unassembled WGS sequence"/>
</dbReference>
<feature type="coiled-coil region" evidence="1">
    <location>
        <begin position="45"/>
        <end position="79"/>
    </location>
</feature>
<evidence type="ECO:0008006" key="4">
    <source>
        <dbReference type="Google" id="ProtNLM"/>
    </source>
</evidence>
<reference evidence="3" key="1">
    <citation type="submission" date="2017-09" db="EMBL/GenBank/DDBJ databases">
        <title>Depth-based differentiation of microbial function through sediment-hosted aquifers and enrichment of novel symbionts in the deep terrestrial subsurface.</title>
        <authorList>
            <person name="Probst A.J."/>
            <person name="Ladd B."/>
            <person name="Jarett J.K."/>
            <person name="Geller-Mcgrath D.E."/>
            <person name="Sieber C.M.K."/>
            <person name="Emerson J.B."/>
            <person name="Anantharaman K."/>
            <person name="Thomas B.C."/>
            <person name="Malmstrom R."/>
            <person name="Stieglmeier M."/>
            <person name="Klingl A."/>
            <person name="Woyke T."/>
            <person name="Ryan C.M."/>
            <person name="Banfield J.F."/>
        </authorList>
    </citation>
    <scope>NUCLEOTIDE SEQUENCE [LARGE SCALE GENOMIC DNA]</scope>
</reference>
<protein>
    <recommendedName>
        <fullName evidence="4">Cell division protein FtsL</fullName>
    </recommendedName>
</protein>
<evidence type="ECO:0000313" key="2">
    <source>
        <dbReference type="EMBL" id="PIU16022.1"/>
    </source>
</evidence>
<dbReference type="Pfam" id="PF04977">
    <property type="entry name" value="DivIC"/>
    <property type="match status" value="1"/>
</dbReference>